<dbReference type="InterPro" id="IPR000387">
    <property type="entry name" value="Tyr_Pase_dom"/>
</dbReference>
<evidence type="ECO:0000256" key="1">
    <source>
        <dbReference type="SAM" id="MobiDB-lite"/>
    </source>
</evidence>
<dbReference type="SMART" id="SM00194">
    <property type="entry name" value="PTPc"/>
    <property type="match status" value="1"/>
</dbReference>
<feature type="domain" description="CRAL-TRIO" evidence="4">
    <location>
        <begin position="107"/>
        <end position="248"/>
    </location>
</feature>
<dbReference type="PANTHER" id="PTHR19134:SF534">
    <property type="entry name" value="LD27988P"/>
    <property type="match status" value="1"/>
</dbReference>
<dbReference type="PRINTS" id="PR00700">
    <property type="entry name" value="PRTYPHPHTASE"/>
</dbReference>
<keyword evidence="6" id="KW-1185">Reference proteome</keyword>
<dbReference type="InterPro" id="IPR050348">
    <property type="entry name" value="Protein-Tyr_Phosphatase"/>
</dbReference>
<dbReference type="SUPFAM" id="SSF52087">
    <property type="entry name" value="CRAL/TRIO domain"/>
    <property type="match status" value="1"/>
</dbReference>
<dbReference type="InterPro" id="IPR001251">
    <property type="entry name" value="CRAL-TRIO_dom"/>
</dbReference>
<dbReference type="PROSITE" id="PS50055">
    <property type="entry name" value="TYR_PHOSPHATASE_PTP"/>
    <property type="match status" value="1"/>
</dbReference>
<organism evidence="5 6">
    <name type="scientific">Leptotrombidium deliense</name>
    <dbReference type="NCBI Taxonomy" id="299467"/>
    <lineage>
        <taxon>Eukaryota</taxon>
        <taxon>Metazoa</taxon>
        <taxon>Ecdysozoa</taxon>
        <taxon>Arthropoda</taxon>
        <taxon>Chelicerata</taxon>
        <taxon>Arachnida</taxon>
        <taxon>Acari</taxon>
        <taxon>Acariformes</taxon>
        <taxon>Trombidiformes</taxon>
        <taxon>Prostigmata</taxon>
        <taxon>Anystina</taxon>
        <taxon>Parasitengona</taxon>
        <taxon>Trombiculoidea</taxon>
        <taxon>Trombiculidae</taxon>
        <taxon>Leptotrombidium</taxon>
    </lineage>
</organism>
<evidence type="ECO:0000259" key="2">
    <source>
        <dbReference type="PROSITE" id="PS50055"/>
    </source>
</evidence>
<dbReference type="Pfam" id="PF00102">
    <property type="entry name" value="Y_phosphatase"/>
    <property type="match status" value="1"/>
</dbReference>
<feature type="domain" description="Tyrosine-protein phosphatase" evidence="2">
    <location>
        <begin position="401"/>
        <end position="671"/>
    </location>
</feature>
<feature type="region of interest" description="Disordered" evidence="1">
    <location>
        <begin position="309"/>
        <end position="365"/>
    </location>
</feature>
<dbReference type="Gene3D" id="3.90.190.10">
    <property type="entry name" value="Protein tyrosine phosphatase superfamily"/>
    <property type="match status" value="1"/>
</dbReference>
<sequence>MASISQEEEKAAKEFIEIVNDIRRQHNAGPMSFNTALKFMMARKFDVHRALSLYEAHEITRFKEGLAKFDPMVEPLKSEIETGKFTVLVSFDCIFKFIIVSNAQPTRDSSGAAIAMFTACKHSPIESNHQTTLQGVVYQLDIALEDTETQRCGIVFIYNMTSSKYSNFDYELSQKILGLLKGAYPARLKKVLIVTAPLWFKAPFKILRLFVREKLRDRVFMVNVSQLPMHVPIASLPKDLGGQFEVDHSTWIKHCYESASKNLADLYDLASYNKFPFSSANQLLNGAMLVNCTNKLSAADCDSLIRSNGNYSDEDEDSSTASAKFEKSERSRNSDENCRVQSLSHKSKPENIVMPNSSDEKLNKNSSPLLNSMGDSIHCSTEGMNLEEFIQYMKRKSKKGLYEEYNEIKQMPVEGTFEVSRLKANQTRNRYTDVLSYDHSLVKLDVTNEDESFYINANFVDGFMQKNAFISTQGPLPKTFADFWRMVWQQHVLVIVMTTRTVERGRTKCGQYWPLEKDGSMVCGSYKIVNNHVETHSDYIISNLCITNIETDITRELTHMQFISWPDFGTPLSAVAMLDFRNKVREQQVKSVSALGSQWKGHPSGPPIIVHCSAGIGRTGTFITLDISILRLEATKTINIQETVVKIRSQRAYSIQMPDQYMFCYLALLEYALMRGLLQETDLTDLEPDNESEFEE</sequence>
<dbReference type="SMART" id="SM00404">
    <property type="entry name" value="PTPc_motif"/>
    <property type="match status" value="1"/>
</dbReference>
<dbReference type="InterPro" id="IPR016130">
    <property type="entry name" value="Tyr_Pase_AS"/>
</dbReference>
<dbReference type="FunFam" id="3.90.190.10:FF:000026">
    <property type="entry name" value="tyrosine-protein phosphatase non-receptor type 9"/>
    <property type="match status" value="1"/>
</dbReference>
<accession>A0A443SLH9</accession>
<dbReference type="InterPro" id="IPR000242">
    <property type="entry name" value="PTP_cat"/>
</dbReference>
<dbReference type="Proteomes" id="UP000288716">
    <property type="component" value="Unassembled WGS sequence"/>
</dbReference>
<dbReference type="InterPro" id="IPR003595">
    <property type="entry name" value="Tyr_Pase_cat"/>
</dbReference>
<dbReference type="SUPFAM" id="SSF46938">
    <property type="entry name" value="CRAL/TRIO N-terminal domain"/>
    <property type="match status" value="1"/>
</dbReference>
<dbReference type="CDD" id="cd14543">
    <property type="entry name" value="PTPc-N9"/>
    <property type="match status" value="1"/>
</dbReference>
<dbReference type="InterPro" id="IPR029021">
    <property type="entry name" value="Prot-tyrosine_phosphatase-like"/>
</dbReference>
<dbReference type="SMART" id="SM00516">
    <property type="entry name" value="SEC14"/>
    <property type="match status" value="1"/>
</dbReference>
<protein>
    <submittedName>
        <fullName evidence="5">Tyrosine-protein phosphatase non-receptor type 9-like protein</fullName>
    </submittedName>
</protein>
<dbReference type="STRING" id="299467.A0A443SLH9"/>
<gene>
    <name evidence="5" type="ORF">B4U80_04290</name>
</gene>
<keyword evidence="5" id="KW-0675">Receptor</keyword>
<dbReference type="PROSITE" id="PS00383">
    <property type="entry name" value="TYR_PHOSPHATASE_1"/>
    <property type="match status" value="1"/>
</dbReference>
<comment type="caution">
    <text evidence="5">The sequence shown here is derived from an EMBL/GenBank/DDBJ whole genome shotgun (WGS) entry which is preliminary data.</text>
</comment>
<dbReference type="SUPFAM" id="SSF52799">
    <property type="entry name" value="(Phosphotyrosine protein) phosphatases II"/>
    <property type="match status" value="1"/>
</dbReference>
<feature type="compositionally biased region" description="Basic and acidic residues" evidence="1">
    <location>
        <begin position="324"/>
        <end position="338"/>
    </location>
</feature>
<dbReference type="Pfam" id="PF00650">
    <property type="entry name" value="CRAL_TRIO"/>
    <property type="match status" value="1"/>
</dbReference>
<dbReference type="GO" id="GO:0048666">
    <property type="term" value="P:neuron development"/>
    <property type="evidence" value="ECO:0007669"/>
    <property type="project" value="UniProtKB-ARBA"/>
</dbReference>
<dbReference type="AlphaFoldDB" id="A0A443SLH9"/>
<dbReference type="InterPro" id="IPR036865">
    <property type="entry name" value="CRAL-TRIO_dom_sf"/>
</dbReference>
<name>A0A443SLH9_9ACAR</name>
<feature type="domain" description="Tyrosine specific protein phosphatases" evidence="3">
    <location>
        <begin position="578"/>
        <end position="662"/>
    </location>
</feature>
<dbReference type="Gene3D" id="3.40.525.10">
    <property type="entry name" value="CRAL-TRIO lipid binding domain"/>
    <property type="match status" value="1"/>
</dbReference>
<dbReference type="CDD" id="cd00170">
    <property type="entry name" value="SEC14"/>
    <property type="match status" value="1"/>
</dbReference>
<dbReference type="EMBL" id="NCKV01001448">
    <property type="protein sequence ID" value="RWS28323.1"/>
    <property type="molecule type" value="Genomic_DNA"/>
</dbReference>
<evidence type="ECO:0000259" key="4">
    <source>
        <dbReference type="PROSITE" id="PS50191"/>
    </source>
</evidence>
<evidence type="ECO:0000259" key="3">
    <source>
        <dbReference type="PROSITE" id="PS50056"/>
    </source>
</evidence>
<proteinExistence type="predicted"/>
<reference evidence="5 6" key="1">
    <citation type="journal article" date="2018" name="Gigascience">
        <title>Genomes of trombidid mites reveal novel predicted allergens and laterally-transferred genes associated with secondary metabolism.</title>
        <authorList>
            <person name="Dong X."/>
            <person name="Chaisiri K."/>
            <person name="Xia D."/>
            <person name="Armstrong S.D."/>
            <person name="Fang Y."/>
            <person name="Donnelly M.J."/>
            <person name="Kadowaki T."/>
            <person name="McGarry J.W."/>
            <person name="Darby A.C."/>
            <person name="Makepeace B.L."/>
        </authorList>
    </citation>
    <scope>NUCLEOTIDE SEQUENCE [LARGE SCALE GENOMIC DNA]</scope>
    <source>
        <strain evidence="5">UoL-UT</strain>
    </source>
</reference>
<dbReference type="PANTHER" id="PTHR19134">
    <property type="entry name" value="RECEPTOR-TYPE TYROSINE-PROTEIN PHOSPHATASE"/>
    <property type="match status" value="1"/>
</dbReference>
<dbReference type="VEuPathDB" id="VectorBase:LDEU003717"/>
<dbReference type="GO" id="GO:0004725">
    <property type="term" value="F:protein tyrosine phosphatase activity"/>
    <property type="evidence" value="ECO:0007669"/>
    <property type="project" value="InterPro"/>
</dbReference>
<dbReference type="PROSITE" id="PS50191">
    <property type="entry name" value="CRAL_TRIO"/>
    <property type="match status" value="1"/>
</dbReference>
<evidence type="ECO:0000313" key="5">
    <source>
        <dbReference type="EMBL" id="RWS28323.1"/>
    </source>
</evidence>
<evidence type="ECO:0000313" key="6">
    <source>
        <dbReference type="Proteomes" id="UP000288716"/>
    </source>
</evidence>
<dbReference type="PROSITE" id="PS50056">
    <property type="entry name" value="TYR_PHOSPHATASE_2"/>
    <property type="match status" value="1"/>
</dbReference>
<dbReference type="InterPro" id="IPR036273">
    <property type="entry name" value="CRAL/TRIO_N_dom_sf"/>
</dbReference>
<dbReference type="OrthoDB" id="10051650at2759"/>